<dbReference type="PANTHER" id="PTHR11537:SF252">
    <property type="entry name" value="POTASSIUM VOLTAGE-GATED CHANNEL PROTEIN SHAW"/>
    <property type="match status" value="1"/>
</dbReference>
<dbReference type="InterPro" id="IPR005821">
    <property type="entry name" value="Ion_trans_dom"/>
</dbReference>
<evidence type="ECO:0000256" key="10">
    <source>
        <dbReference type="ARBA" id="ARBA00023136"/>
    </source>
</evidence>
<keyword evidence="9" id="KW-0406">Ion transport</keyword>
<keyword evidence="11" id="KW-0407">Ion channel</keyword>
<keyword evidence="10 13" id="KW-0472">Membrane</keyword>
<dbReference type="InterPro" id="IPR028325">
    <property type="entry name" value="VG_K_chnl"/>
</dbReference>
<dbReference type="SUPFAM" id="SSF81324">
    <property type="entry name" value="Voltage-gated potassium channels"/>
    <property type="match status" value="1"/>
</dbReference>
<feature type="compositionally biased region" description="Gly residues" evidence="12">
    <location>
        <begin position="150"/>
        <end position="161"/>
    </location>
</feature>
<dbReference type="WBParaSite" id="maker-uti_cns_0012811-snap-gene-0.3-mRNA-1">
    <property type="protein sequence ID" value="maker-uti_cns_0012811-snap-gene-0.3-mRNA-1"/>
    <property type="gene ID" value="maker-uti_cns_0012811-snap-gene-0.3"/>
</dbReference>
<dbReference type="GO" id="GO:0032809">
    <property type="term" value="C:neuronal cell body membrane"/>
    <property type="evidence" value="ECO:0007669"/>
    <property type="project" value="TreeGrafter"/>
</dbReference>
<evidence type="ECO:0000256" key="5">
    <source>
        <dbReference type="ARBA" id="ARBA00022826"/>
    </source>
</evidence>
<proteinExistence type="predicted"/>
<comment type="subcellular location">
    <subcellularLocation>
        <location evidence="1">Membrane</location>
        <topology evidence="1">Multi-pass membrane protein</topology>
    </subcellularLocation>
</comment>
<dbReference type="PANTHER" id="PTHR11537">
    <property type="entry name" value="VOLTAGE-GATED POTASSIUM CHANNEL"/>
    <property type="match status" value="1"/>
</dbReference>
<evidence type="ECO:0000256" key="2">
    <source>
        <dbReference type="ARBA" id="ARBA00022448"/>
    </source>
</evidence>
<dbReference type="Proteomes" id="UP000095280">
    <property type="component" value="Unplaced"/>
</dbReference>
<feature type="transmembrane region" description="Helical" evidence="13">
    <location>
        <begin position="20"/>
        <end position="40"/>
    </location>
</feature>
<keyword evidence="8 13" id="KW-1133">Transmembrane helix</keyword>
<dbReference type="GO" id="GO:0008076">
    <property type="term" value="C:voltage-gated potassium channel complex"/>
    <property type="evidence" value="ECO:0007669"/>
    <property type="project" value="InterPro"/>
</dbReference>
<evidence type="ECO:0000256" key="3">
    <source>
        <dbReference type="ARBA" id="ARBA00022538"/>
    </source>
</evidence>
<evidence type="ECO:0000313" key="16">
    <source>
        <dbReference type="WBParaSite" id="maker-uti_cns_0012811-snap-gene-0.3-mRNA-1"/>
    </source>
</evidence>
<dbReference type="PRINTS" id="PR01491">
    <property type="entry name" value="KVCHANNEL"/>
</dbReference>
<evidence type="ECO:0000256" key="7">
    <source>
        <dbReference type="ARBA" id="ARBA00022958"/>
    </source>
</evidence>
<protein>
    <submittedName>
        <fullName evidence="16">Ion_trans domain-containing protein</fullName>
    </submittedName>
</protein>
<sequence>HISGLKILIHTFKASAKELLLLVFFLIVFIVVFAALIYYAERIQYNPDNSFDSIPIGLWWAIVTMTTVGYGDMTPKTYAGMLVGALCALTGVLTIALPVPVIVSNFSMFYSHTQARSKLPKKRRRVLPVEAVRPKAPTATLGPPGSGAKSAGGGSGGGGGSSSHVGGRRTNADKVVGGGGMGSSVLESKFNRFDDNHRDAHSPGEPRVVSHASNFNTVNGLESSATSPMAGREAASRPSRQYNRPESLITLRKFASEFVQHGAGGAGSADSGRGQLREHVATLAGLMIRRALHGLHVHSDRIRDRRGSCRFCRARAALHDDLSLGGPAAQAVGVSEVQQRHGDEELSQQQHHLTNFLHDDCQAADFTGQLKIRPWSVIVLQDGVQHQDVDYAGQDAEYADGHGAQGHGEAGVDAADAPSFRHCHARCAEHYKCRPSPDAHAQCGEAAFEHEHGHLCQDADNPDNEAGAAAVPLTFGTAKVTGPGGFCSVCGAALAAAVVGDAAGWRVHRRASAAEGAADRHGAPAETSARLLLRVVDSSESAPSLREGCGCSEYSLALILDFPAVILFIMAMKASSGVCCCTLFLAPHLPRQPPGWCSLRRMHSGLLRSGISTKPQMMNTAIESVRPMPMPRPHTTD</sequence>
<evidence type="ECO:0000256" key="4">
    <source>
        <dbReference type="ARBA" id="ARBA00022692"/>
    </source>
</evidence>
<evidence type="ECO:0000256" key="8">
    <source>
        <dbReference type="ARBA" id="ARBA00022989"/>
    </source>
</evidence>
<feature type="region of interest" description="Disordered" evidence="12">
    <location>
        <begin position="220"/>
        <end position="242"/>
    </location>
</feature>
<feature type="transmembrane region" description="Helical" evidence="13">
    <location>
        <begin position="52"/>
        <end position="71"/>
    </location>
</feature>
<keyword evidence="6" id="KW-0851">Voltage-gated channel</keyword>
<name>A0A1I8IIL5_9PLAT</name>
<dbReference type="PRINTS" id="PR00169">
    <property type="entry name" value="KCHANNEL"/>
</dbReference>
<evidence type="ECO:0000256" key="12">
    <source>
        <dbReference type="SAM" id="MobiDB-lite"/>
    </source>
</evidence>
<dbReference type="GO" id="GO:0032590">
    <property type="term" value="C:dendrite membrane"/>
    <property type="evidence" value="ECO:0007669"/>
    <property type="project" value="TreeGrafter"/>
</dbReference>
<keyword evidence="15" id="KW-1185">Reference proteome</keyword>
<evidence type="ECO:0000256" key="1">
    <source>
        <dbReference type="ARBA" id="ARBA00004141"/>
    </source>
</evidence>
<dbReference type="InterPro" id="IPR003968">
    <property type="entry name" value="K_chnl_volt-dep_Kv"/>
</dbReference>
<feature type="region of interest" description="Disordered" evidence="12">
    <location>
        <begin position="120"/>
        <end position="181"/>
    </location>
</feature>
<dbReference type="GO" id="GO:0045211">
    <property type="term" value="C:postsynaptic membrane"/>
    <property type="evidence" value="ECO:0007669"/>
    <property type="project" value="TreeGrafter"/>
</dbReference>
<evidence type="ECO:0000256" key="13">
    <source>
        <dbReference type="SAM" id="Phobius"/>
    </source>
</evidence>
<evidence type="ECO:0000256" key="6">
    <source>
        <dbReference type="ARBA" id="ARBA00022882"/>
    </source>
</evidence>
<keyword evidence="5" id="KW-0631">Potassium channel</keyword>
<dbReference type="GO" id="GO:0005251">
    <property type="term" value="F:delayed rectifier potassium channel activity"/>
    <property type="evidence" value="ECO:0007669"/>
    <property type="project" value="TreeGrafter"/>
</dbReference>
<evidence type="ECO:0000256" key="11">
    <source>
        <dbReference type="ARBA" id="ARBA00023303"/>
    </source>
</evidence>
<dbReference type="AlphaFoldDB" id="A0A1I8IIL5"/>
<dbReference type="GO" id="GO:0001508">
    <property type="term" value="P:action potential"/>
    <property type="evidence" value="ECO:0007669"/>
    <property type="project" value="TreeGrafter"/>
</dbReference>
<feature type="domain" description="Ion transport" evidence="14">
    <location>
        <begin position="1"/>
        <end position="114"/>
    </location>
</feature>
<keyword evidence="4 13" id="KW-0812">Transmembrane</keyword>
<keyword evidence="3" id="KW-0633">Potassium transport</keyword>
<reference evidence="16" key="1">
    <citation type="submission" date="2016-11" db="UniProtKB">
        <authorList>
            <consortium name="WormBaseParasite"/>
        </authorList>
    </citation>
    <scope>IDENTIFICATION</scope>
</reference>
<dbReference type="Gene3D" id="1.10.287.70">
    <property type="match status" value="1"/>
</dbReference>
<organism evidence="15 16">
    <name type="scientific">Macrostomum lignano</name>
    <dbReference type="NCBI Taxonomy" id="282301"/>
    <lineage>
        <taxon>Eukaryota</taxon>
        <taxon>Metazoa</taxon>
        <taxon>Spiralia</taxon>
        <taxon>Lophotrochozoa</taxon>
        <taxon>Platyhelminthes</taxon>
        <taxon>Rhabditophora</taxon>
        <taxon>Macrostomorpha</taxon>
        <taxon>Macrostomida</taxon>
        <taxon>Macrostomidae</taxon>
        <taxon>Macrostomum</taxon>
    </lineage>
</organism>
<accession>A0A1I8IIL5</accession>
<evidence type="ECO:0000313" key="15">
    <source>
        <dbReference type="Proteomes" id="UP000095280"/>
    </source>
</evidence>
<dbReference type="GO" id="GO:0043679">
    <property type="term" value="C:axon terminus"/>
    <property type="evidence" value="ECO:0007669"/>
    <property type="project" value="TreeGrafter"/>
</dbReference>
<evidence type="ECO:0000256" key="9">
    <source>
        <dbReference type="ARBA" id="ARBA00023065"/>
    </source>
</evidence>
<feature type="transmembrane region" description="Helical" evidence="13">
    <location>
        <begin position="78"/>
        <end position="103"/>
    </location>
</feature>
<dbReference type="GO" id="GO:0042734">
    <property type="term" value="C:presynaptic membrane"/>
    <property type="evidence" value="ECO:0007669"/>
    <property type="project" value="TreeGrafter"/>
</dbReference>
<dbReference type="Pfam" id="PF00520">
    <property type="entry name" value="Ion_trans"/>
    <property type="match status" value="1"/>
</dbReference>
<keyword evidence="7" id="KW-0630">Potassium</keyword>
<dbReference type="FunFam" id="1.10.287.70:FF:000002">
    <property type="entry name" value="Potassium voltage-gated channel subfamily a member"/>
    <property type="match status" value="1"/>
</dbReference>
<evidence type="ECO:0000259" key="14">
    <source>
        <dbReference type="Pfam" id="PF00520"/>
    </source>
</evidence>
<keyword evidence="2" id="KW-0813">Transport</keyword>